<accession>A0AAD7EB81</accession>
<comment type="caution">
    <text evidence="2">The sequence shown here is derived from an EMBL/GenBank/DDBJ whole genome shotgun (WGS) entry which is preliminary data.</text>
</comment>
<dbReference type="Proteomes" id="UP001218218">
    <property type="component" value="Unassembled WGS sequence"/>
</dbReference>
<evidence type="ECO:0000313" key="2">
    <source>
        <dbReference type="EMBL" id="KAJ7309329.1"/>
    </source>
</evidence>
<evidence type="ECO:0000256" key="1">
    <source>
        <dbReference type="SAM" id="MobiDB-lite"/>
    </source>
</evidence>
<proteinExistence type="predicted"/>
<keyword evidence="3" id="KW-1185">Reference proteome</keyword>
<organism evidence="2 3">
    <name type="scientific">Mycena albidolilacea</name>
    <dbReference type="NCBI Taxonomy" id="1033008"/>
    <lineage>
        <taxon>Eukaryota</taxon>
        <taxon>Fungi</taxon>
        <taxon>Dikarya</taxon>
        <taxon>Basidiomycota</taxon>
        <taxon>Agaricomycotina</taxon>
        <taxon>Agaricomycetes</taxon>
        <taxon>Agaricomycetidae</taxon>
        <taxon>Agaricales</taxon>
        <taxon>Marasmiineae</taxon>
        <taxon>Mycenaceae</taxon>
        <taxon>Mycena</taxon>
    </lineage>
</organism>
<dbReference type="AlphaFoldDB" id="A0AAD7EB81"/>
<protein>
    <submittedName>
        <fullName evidence="2">Uncharacterized protein</fullName>
    </submittedName>
</protein>
<reference evidence="2" key="1">
    <citation type="submission" date="2023-03" db="EMBL/GenBank/DDBJ databases">
        <title>Massive genome expansion in bonnet fungi (Mycena s.s.) driven by repeated elements and novel gene families across ecological guilds.</title>
        <authorList>
            <consortium name="Lawrence Berkeley National Laboratory"/>
            <person name="Harder C.B."/>
            <person name="Miyauchi S."/>
            <person name="Viragh M."/>
            <person name="Kuo A."/>
            <person name="Thoen E."/>
            <person name="Andreopoulos B."/>
            <person name="Lu D."/>
            <person name="Skrede I."/>
            <person name="Drula E."/>
            <person name="Henrissat B."/>
            <person name="Morin E."/>
            <person name="Kohler A."/>
            <person name="Barry K."/>
            <person name="LaButti K."/>
            <person name="Morin E."/>
            <person name="Salamov A."/>
            <person name="Lipzen A."/>
            <person name="Mereny Z."/>
            <person name="Hegedus B."/>
            <person name="Baldrian P."/>
            <person name="Stursova M."/>
            <person name="Weitz H."/>
            <person name="Taylor A."/>
            <person name="Grigoriev I.V."/>
            <person name="Nagy L.G."/>
            <person name="Martin F."/>
            <person name="Kauserud H."/>
        </authorList>
    </citation>
    <scope>NUCLEOTIDE SEQUENCE</scope>
    <source>
        <strain evidence="2">CBHHK002</strain>
    </source>
</reference>
<name>A0AAD7EB81_9AGAR</name>
<evidence type="ECO:0000313" key="3">
    <source>
        <dbReference type="Proteomes" id="UP001218218"/>
    </source>
</evidence>
<feature type="region of interest" description="Disordered" evidence="1">
    <location>
        <begin position="162"/>
        <end position="183"/>
    </location>
</feature>
<sequence>MVCEQEITQINIGYRPRHQGNSNSRLPPSCAGKDNHEWSKTALASHGGTLPVKLGERLEGDWKEKGIELLCAKVKPSASCYGTGSNHKHWAAVTQPSPDPGYNPRLAGRIPAHPQSRALTLWCHRCALRKIMESVIPYMGSEASQRRINRICPSRRRGDLNPDCHRAKATTRPTTASPDGGTPPIPFIWVRSRPNLASCREDWDAILLFGTAGEPYQTGKCLPANKDLTGKRK</sequence>
<dbReference type="EMBL" id="JARIHO010000082">
    <property type="protein sequence ID" value="KAJ7309329.1"/>
    <property type="molecule type" value="Genomic_DNA"/>
</dbReference>
<gene>
    <name evidence="2" type="ORF">DFH08DRAFT_823496</name>
</gene>